<dbReference type="Gene3D" id="2.60.40.380">
    <property type="entry name" value="Purple acid phosphatase-like, N-terminal"/>
    <property type="match status" value="1"/>
</dbReference>
<feature type="domain" description="Fibronectin type-III" evidence="2">
    <location>
        <begin position="183"/>
        <end position="279"/>
    </location>
</feature>
<dbReference type="CDD" id="cd00063">
    <property type="entry name" value="FN3"/>
    <property type="match status" value="2"/>
</dbReference>
<dbReference type="PANTHER" id="PTHR22953:SF153">
    <property type="entry name" value="PURPLE ACID PHOSPHATASE"/>
    <property type="match status" value="1"/>
</dbReference>
<dbReference type="Proteomes" id="UP000178880">
    <property type="component" value="Unassembled WGS sequence"/>
</dbReference>
<dbReference type="GO" id="GO:0003993">
    <property type="term" value="F:acid phosphatase activity"/>
    <property type="evidence" value="ECO:0007669"/>
    <property type="project" value="InterPro"/>
</dbReference>
<feature type="domain" description="Fibronectin type-III" evidence="2">
    <location>
        <begin position="44"/>
        <end position="132"/>
    </location>
</feature>
<dbReference type="GO" id="GO:0046872">
    <property type="term" value="F:metal ion binding"/>
    <property type="evidence" value="ECO:0007669"/>
    <property type="project" value="InterPro"/>
</dbReference>
<evidence type="ECO:0000256" key="1">
    <source>
        <dbReference type="ARBA" id="ARBA00022729"/>
    </source>
</evidence>
<sequence length="499" mass="55036">MRGEIRRHMMVVGVCALCALLAMTVFPPRARVPQVEAQSTTPPMISNIKISNIGATSTIIRWTTNVNSDSVTNFSIGKNLGTSKDPNPSVMDHETILTDLEPATIYFFRVSSADSAGNRSFSATYQFTTPGTEKIIGLDEVVSEEQKLITEKAVEIVDKLTDEKALAIVQGKLQSVGEDVLSPPRILGDPRLDIGTETVTVHWITDKDSNSVVEFASEGEYGGGAYARTEGDAGEYVREHNVVLYGLKPQTVYHYRLTSRPQVGPEVQTDDKTFTTKSILPEIFGVRLQKIEENSATIVWSTQVPAGGLVEYTNMSTKEKKSIGDPSLQVSHTVRLTDLKFRTLYSAVIKARTEGGDEISSQPVTFVTTKDDAPPIIANVTNESTLYPGADLKVQTIVSWDTDESSLCQFFYGQGLTITDENKLSFPEETGFSLKHTQVITEFTPSTVYKFWVECHDPNDNVGTSEDFVLFTPEKEKSIIDVILENFQGTFGWVKNIGK</sequence>
<dbReference type="InterPro" id="IPR003961">
    <property type="entry name" value="FN3_dom"/>
</dbReference>
<organism evidence="3 4">
    <name type="scientific">Candidatus Liptonbacteria bacterium RIFCSPLOWO2_01_FULL_52_25</name>
    <dbReference type="NCBI Taxonomy" id="1798650"/>
    <lineage>
        <taxon>Bacteria</taxon>
        <taxon>Candidatus Liptoniibacteriota</taxon>
    </lineage>
</organism>
<comment type="caution">
    <text evidence="3">The sequence shown here is derived from an EMBL/GenBank/DDBJ whole genome shotgun (WGS) entry which is preliminary data.</text>
</comment>
<dbReference type="SUPFAM" id="SSF49265">
    <property type="entry name" value="Fibronectin type III"/>
    <property type="match status" value="2"/>
</dbReference>
<dbReference type="Pfam" id="PF00041">
    <property type="entry name" value="fn3"/>
    <property type="match status" value="1"/>
</dbReference>
<name>A0A1G2CFU8_9BACT</name>
<dbReference type="EMBL" id="MHLA01000015">
    <property type="protein sequence ID" value="OGY99530.1"/>
    <property type="molecule type" value="Genomic_DNA"/>
</dbReference>
<gene>
    <name evidence="3" type="ORF">A2945_01580</name>
</gene>
<reference evidence="3 4" key="1">
    <citation type="journal article" date="2016" name="Nat. Commun.">
        <title>Thousands of microbial genomes shed light on interconnected biogeochemical processes in an aquifer system.</title>
        <authorList>
            <person name="Anantharaman K."/>
            <person name="Brown C.T."/>
            <person name="Hug L.A."/>
            <person name="Sharon I."/>
            <person name="Castelle C.J."/>
            <person name="Probst A.J."/>
            <person name="Thomas B.C."/>
            <person name="Singh A."/>
            <person name="Wilkins M.J."/>
            <person name="Karaoz U."/>
            <person name="Brodie E.L."/>
            <person name="Williams K.H."/>
            <person name="Hubbard S.S."/>
            <person name="Banfield J.F."/>
        </authorList>
    </citation>
    <scope>NUCLEOTIDE SEQUENCE [LARGE SCALE GENOMIC DNA]</scope>
</reference>
<dbReference type="SMART" id="SM00060">
    <property type="entry name" value="FN3"/>
    <property type="match status" value="3"/>
</dbReference>
<feature type="domain" description="Fibronectin type-III" evidence="2">
    <location>
        <begin position="282"/>
        <end position="372"/>
    </location>
</feature>
<dbReference type="InterPro" id="IPR039331">
    <property type="entry name" value="PAPs-like"/>
</dbReference>
<dbReference type="Gene3D" id="2.60.40.10">
    <property type="entry name" value="Immunoglobulins"/>
    <property type="match status" value="2"/>
</dbReference>
<evidence type="ECO:0000313" key="3">
    <source>
        <dbReference type="EMBL" id="OGY99530.1"/>
    </source>
</evidence>
<evidence type="ECO:0000313" key="4">
    <source>
        <dbReference type="Proteomes" id="UP000178880"/>
    </source>
</evidence>
<accession>A0A1G2CFU8</accession>
<dbReference type="STRING" id="1798650.A2945_01580"/>
<dbReference type="InterPro" id="IPR013783">
    <property type="entry name" value="Ig-like_fold"/>
</dbReference>
<protein>
    <recommendedName>
        <fullName evidence="2">Fibronectin type-III domain-containing protein</fullName>
    </recommendedName>
</protein>
<keyword evidence="1" id="KW-0732">Signal</keyword>
<dbReference type="InterPro" id="IPR036116">
    <property type="entry name" value="FN3_sf"/>
</dbReference>
<dbReference type="PANTHER" id="PTHR22953">
    <property type="entry name" value="ACID PHOSPHATASE RELATED"/>
    <property type="match status" value="1"/>
</dbReference>
<dbReference type="AlphaFoldDB" id="A0A1G2CFU8"/>
<proteinExistence type="predicted"/>
<dbReference type="PROSITE" id="PS50853">
    <property type="entry name" value="FN3"/>
    <property type="match status" value="3"/>
</dbReference>
<evidence type="ECO:0000259" key="2">
    <source>
        <dbReference type="PROSITE" id="PS50853"/>
    </source>
</evidence>